<dbReference type="GO" id="GO:0004140">
    <property type="term" value="F:dephospho-CoA kinase activity"/>
    <property type="evidence" value="ECO:0007669"/>
    <property type="project" value="UniProtKB-UniRule"/>
</dbReference>
<dbReference type="GO" id="GO:0005737">
    <property type="term" value="C:cytoplasm"/>
    <property type="evidence" value="ECO:0007669"/>
    <property type="project" value="UniProtKB-SubCell"/>
</dbReference>
<dbReference type="HAMAP" id="MF_00376">
    <property type="entry name" value="Dephospho_CoA_kinase"/>
    <property type="match status" value="1"/>
</dbReference>
<evidence type="ECO:0000256" key="1">
    <source>
        <dbReference type="ARBA" id="ARBA00022741"/>
    </source>
</evidence>
<dbReference type="InterPro" id="IPR001977">
    <property type="entry name" value="Depp_CoAkinase"/>
</dbReference>
<keyword evidence="3" id="KW-0963">Cytoplasm</keyword>
<dbReference type="EMBL" id="AZES01000165">
    <property type="protein sequence ID" value="KRL28222.1"/>
    <property type="molecule type" value="Genomic_DNA"/>
</dbReference>
<accession>A0A0R1P6S0</accession>
<dbReference type="AlphaFoldDB" id="A0A0R1P6S0"/>
<dbReference type="Proteomes" id="UP000051908">
    <property type="component" value="Unassembled WGS sequence"/>
</dbReference>
<evidence type="ECO:0000313" key="6">
    <source>
        <dbReference type="Proteomes" id="UP000051908"/>
    </source>
</evidence>
<dbReference type="GO" id="GO:0005524">
    <property type="term" value="F:ATP binding"/>
    <property type="evidence" value="ECO:0007669"/>
    <property type="project" value="UniProtKB-UniRule"/>
</dbReference>
<dbReference type="Pfam" id="PF01121">
    <property type="entry name" value="CoaE"/>
    <property type="match status" value="1"/>
</dbReference>
<dbReference type="PROSITE" id="PS51219">
    <property type="entry name" value="DPCK"/>
    <property type="match status" value="1"/>
</dbReference>
<proteinExistence type="inferred from homology"/>
<comment type="similarity">
    <text evidence="3">Belongs to the CoaE family.</text>
</comment>
<reference evidence="5 6" key="1">
    <citation type="journal article" date="2015" name="Genome Announc.">
        <title>Expanding the biotechnology potential of lactobacilli through comparative genomics of 213 strains and associated genera.</title>
        <authorList>
            <person name="Sun Z."/>
            <person name="Harris H.M."/>
            <person name="McCann A."/>
            <person name="Guo C."/>
            <person name="Argimon S."/>
            <person name="Zhang W."/>
            <person name="Yang X."/>
            <person name="Jeffery I.B."/>
            <person name="Cooney J.C."/>
            <person name="Kagawa T.F."/>
            <person name="Liu W."/>
            <person name="Song Y."/>
            <person name="Salvetti E."/>
            <person name="Wrobel A."/>
            <person name="Rasinkangas P."/>
            <person name="Parkhill J."/>
            <person name="Rea M.C."/>
            <person name="O'Sullivan O."/>
            <person name="Ritari J."/>
            <person name="Douillard F.P."/>
            <person name="Paul Ross R."/>
            <person name="Yang R."/>
            <person name="Briner A.E."/>
            <person name="Felis G.E."/>
            <person name="de Vos W.M."/>
            <person name="Barrangou R."/>
            <person name="Klaenhammer T.R."/>
            <person name="Caufield P.W."/>
            <person name="Cui Y."/>
            <person name="Zhang H."/>
            <person name="O'Toole P.W."/>
        </authorList>
    </citation>
    <scope>NUCLEOTIDE SEQUENCE [LARGE SCALE GENOMIC DNA]</scope>
    <source>
        <strain evidence="5 6">DSM 13238</strain>
    </source>
</reference>
<dbReference type="EC" id="2.7.1.24" evidence="3 4"/>
<name>A0A0R1P6S0_9LACO</name>
<evidence type="ECO:0000256" key="3">
    <source>
        <dbReference type="HAMAP-Rule" id="MF_00376"/>
    </source>
</evidence>
<dbReference type="PATRIC" id="fig|1122151.5.peg.1804"/>
<keyword evidence="6" id="KW-1185">Reference proteome</keyword>
<comment type="pathway">
    <text evidence="3">Cofactor biosynthesis; coenzyme A biosynthesis; CoA from (R)-pantothenate: step 5/5.</text>
</comment>
<dbReference type="PANTHER" id="PTHR10695">
    <property type="entry name" value="DEPHOSPHO-COA KINASE-RELATED"/>
    <property type="match status" value="1"/>
</dbReference>
<organism evidence="5 6">
    <name type="scientific">Companilactobacillus paralimentarius DSM 13238 = JCM 10415</name>
    <dbReference type="NCBI Taxonomy" id="1122151"/>
    <lineage>
        <taxon>Bacteria</taxon>
        <taxon>Bacillati</taxon>
        <taxon>Bacillota</taxon>
        <taxon>Bacilli</taxon>
        <taxon>Lactobacillales</taxon>
        <taxon>Lactobacillaceae</taxon>
        <taxon>Companilactobacillus</taxon>
    </lineage>
</organism>
<dbReference type="Gene3D" id="3.40.50.300">
    <property type="entry name" value="P-loop containing nucleotide triphosphate hydrolases"/>
    <property type="match status" value="1"/>
</dbReference>
<keyword evidence="3" id="KW-0808">Transferase</keyword>
<comment type="catalytic activity">
    <reaction evidence="3">
        <text>3'-dephospho-CoA + ATP = ADP + CoA + H(+)</text>
        <dbReference type="Rhea" id="RHEA:18245"/>
        <dbReference type="ChEBI" id="CHEBI:15378"/>
        <dbReference type="ChEBI" id="CHEBI:30616"/>
        <dbReference type="ChEBI" id="CHEBI:57287"/>
        <dbReference type="ChEBI" id="CHEBI:57328"/>
        <dbReference type="ChEBI" id="CHEBI:456216"/>
        <dbReference type="EC" id="2.7.1.24"/>
    </reaction>
</comment>
<comment type="subcellular location">
    <subcellularLocation>
        <location evidence="3">Cytoplasm</location>
    </subcellularLocation>
</comment>
<dbReference type="NCBIfam" id="TIGR00152">
    <property type="entry name" value="dephospho-CoA kinase"/>
    <property type="match status" value="1"/>
</dbReference>
<evidence type="ECO:0000256" key="2">
    <source>
        <dbReference type="ARBA" id="ARBA00022840"/>
    </source>
</evidence>
<dbReference type="InterPro" id="IPR027417">
    <property type="entry name" value="P-loop_NTPase"/>
</dbReference>
<keyword evidence="3" id="KW-0173">Coenzyme A biosynthesis</keyword>
<feature type="binding site" evidence="3">
    <location>
        <begin position="17"/>
        <end position="22"/>
    </location>
    <ligand>
        <name>ATP</name>
        <dbReference type="ChEBI" id="CHEBI:30616"/>
    </ligand>
</feature>
<dbReference type="UniPathway" id="UPA00241">
    <property type="reaction ID" value="UER00356"/>
</dbReference>
<comment type="caution">
    <text evidence="5">The sequence shown here is derived from an EMBL/GenBank/DDBJ whole genome shotgun (WGS) entry which is preliminary data.</text>
</comment>
<dbReference type="PANTHER" id="PTHR10695:SF46">
    <property type="entry name" value="BIFUNCTIONAL COENZYME A SYNTHASE-RELATED"/>
    <property type="match status" value="1"/>
</dbReference>
<dbReference type="CDD" id="cd02022">
    <property type="entry name" value="DPCK"/>
    <property type="match status" value="1"/>
</dbReference>
<evidence type="ECO:0000313" key="5">
    <source>
        <dbReference type="EMBL" id="KRL28222.1"/>
    </source>
</evidence>
<keyword evidence="1 3" id="KW-0547">Nucleotide-binding</keyword>
<evidence type="ECO:0000256" key="4">
    <source>
        <dbReference type="NCBIfam" id="TIGR00152"/>
    </source>
</evidence>
<keyword evidence="3 5" id="KW-0418">Kinase</keyword>
<protein>
    <recommendedName>
        <fullName evidence="3 4">Dephospho-CoA kinase</fullName>
        <ecNumber evidence="3 4">2.7.1.24</ecNumber>
    </recommendedName>
    <alternativeName>
        <fullName evidence="3">Dephosphocoenzyme A kinase</fullName>
    </alternativeName>
</protein>
<keyword evidence="2 3" id="KW-0067">ATP-binding</keyword>
<dbReference type="GO" id="GO:0015937">
    <property type="term" value="P:coenzyme A biosynthetic process"/>
    <property type="evidence" value="ECO:0007669"/>
    <property type="project" value="UniProtKB-UniRule"/>
</dbReference>
<sequence length="202" mass="23140">MPGSKMSKIYGLTGGIASGKSTVLNLFRHNKFIVYDADYVARDVVKVGTLGLKQITQQFGEQVLLPDGNLNRRKLSSIVFSDRDELDKLDKITRPLIKKEILQTVAEVKRSTEKTISIFEIPLLFEGNYQNYFDGVISVYVEPQIQLHRLMRRNALSKEVALEQINSQMSMYEKKERADFVIDNSEDLAHLQDEFSRLIPQL</sequence>
<dbReference type="SUPFAM" id="SSF52540">
    <property type="entry name" value="P-loop containing nucleoside triphosphate hydrolases"/>
    <property type="match status" value="1"/>
</dbReference>
<gene>
    <name evidence="3" type="primary">coaE</name>
    <name evidence="5" type="ORF">FD33_GL001741</name>
</gene>
<comment type="function">
    <text evidence="3">Catalyzes the phosphorylation of the 3'-hydroxyl group of dephosphocoenzyme A to form coenzyme A.</text>
</comment>